<dbReference type="InterPro" id="IPR008271">
    <property type="entry name" value="Ser/Thr_kinase_AS"/>
</dbReference>
<feature type="region of interest" description="Disordered" evidence="1">
    <location>
        <begin position="222"/>
        <end position="310"/>
    </location>
</feature>
<feature type="compositionally biased region" description="Low complexity" evidence="1">
    <location>
        <begin position="10"/>
        <end position="36"/>
    </location>
</feature>
<accession>A0ABZ1CQI4</accession>
<dbReference type="Gene3D" id="1.10.510.10">
    <property type="entry name" value="Transferase(Phosphotransferase) domain 1"/>
    <property type="match status" value="1"/>
</dbReference>
<dbReference type="PANTHER" id="PTHR44167">
    <property type="entry name" value="OVARIAN-SPECIFIC SERINE/THREONINE-PROTEIN KINASE LOK-RELATED"/>
    <property type="match status" value="1"/>
</dbReference>
<feature type="region of interest" description="Disordered" evidence="1">
    <location>
        <begin position="173"/>
        <end position="209"/>
    </location>
</feature>
<dbReference type="Proteomes" id="UP001329825">
    <property type="component" value="Chromosome 1"/>
</dbReference>
<dbReference type="SMART" id="SM00220">
    <property type="entry name" value="S_TKc"/>
    <property type="match status" value="1"/>
</dbReference>
<feature type="compositionally biased region" description="Low complexity" evidence="1">
    <location>
        <begin position="250"/>
        <end position="270"/>
    </location>
</feature>
<feature type="region of interest" description="Disordered" evidence="1">
    <location>
        <begin position="787"/>
        <end position="830"/>
    </location>
</feature>
<evidence type="ECO:0000313" key="3">
    <source>
        <dbReference type="EMBL" id="WRT63997.1"/>
    </source>
</evidence>
<feature type="compositionally biased region" description="Polar residues" evidence="1">
    <location>
        <begin position="788"/>
        <end position="805"/>
    </location>
</feature>
<dbReference type="EMBL" id="CP141881">
    <property type="protein sequence ID" value="WRT63997.1"/>
    <property type="molecule type" value="Genomic_DNA"/>
</dbReference>
<feature type="compositionally biased region" description="Polar residues" evidence="1">
    <location>
        <begin position="881"/>
        <end position="900"/>
    </location>
</feature>
<feature type="compositionally biased region" description="Polar residues" evidence="1">
    <location>
        <begin position="183"/>
        <end position="197"/>
    </location>
</feature>
<feature type="region of interest" description="Disordered" evidence="1">
    <location>
        <begin position="1"/>
        <end position="88"/>
    </location>
</feature>
<dbReference type="InterPro" id="IPR000719">
    <property type="entry name" value="Prot_kinase_dom"/>
</dbReference>
<dbReference type="Pfam" id="PF00069">
    <property type="entry name" value="Pkinase"/>
    <property type="match status" value="1"/>
</dbReference>
<feature type="compositionally biased region" description="Polar residues" evidence="1">
    <location>
        <begin position="42"/>
        <end position="58"/>
    </location>
</feature>
<dbReference type="RefSeq" id="XP_062788737.1">
    <property type="nucleotide sequence ID" value="XM_062932686.1"/>
</dbReference>
<organism evidence="3 4">
    <name type="scientific">Kwoniella shivajii</name>
    <dbReference type="NCBI Taxonomy" id="564305"/>
    <lineage>
        <taxon>Eukaryota</taxon>
        <taxon>Fungi</taxon>
        <taxon>Dikarya</taxon>
        <taxon>Basidiomycota</taxon>
        <taxon>Agaricomycotina</taxon>
        <taxon>Tremellomycetes</taxon>
        <taxon>Tremellales</taxon>
        <taxon>Cryptococcaceae</taxon>
        <taxon>Kwoniella</taxon>
    </lineage>
</organism>
<feature type="compositionally biased region" description="Polar residues" evidence="1">
    <location>
        <begin position="471"/>
        <end position="504"/>
    </location>
</feature>
<feature type="compositionally biased region" description="Polar residues" evidence="1">
    <location>
        <begin position="814"/>
        <end position="830"/>
    </location>
</feature>
<feature type="compositionally biased region" description="Low complexity" evidence="1">
    <location>
        <begin position="277"/>
        <end position="293"/>
    </location>
</feature>
<protein>
    <recommendedName>
        <fullName evidence="2">Protein kinase domain-containing protein</fullName>
    </recommendedName>
</protein>
<keyword evidence="4" id="KW-1185">Reference proteome</keyword>
<feature type="compositionally biased region" description="Polar residues" evidence="1">
    <location>
        <begin position="222"/>
        <end position="233"/>
    </location>
</feature>
<dbReference type="PROSITE" id="PS50011">
    <property type="entry name" value="PROTEIN_KINASE_DOM"/>
    <property type="match status" value="1"/>
</dbReference>
<feature type="region of interest" description="Disordered" evidence="1">
    <location>
        <begin position="408"/>
        <end position="447"/>
    </location>
</feature>
<feature type="domain" description="Protein kinase" evidence="2">
    <location>
        <begin position="398"/>
        <end position="1032"/>
    </location>
</feature>
<evidence type="ECO:0000313" key="4">
    <source>
        <dbReference type="Proteomes" id="UP001329825"/>
    </source>
</evidence>
<gene>
    <name evidence="3" type="ORF">IL334_000924</name>
</gene>
<dbReference type="PROSITE" id="PS00108">
    <property type="entry name" value="PROTEIN_KINASE_ST"/>
    <property type="match status" value="1"/>
</dbReference>
<dbReference type="GeneID" id="87953055"/>
<sequence>MSLFRDSPSHHSILHSQPSSSSSSTSTPIPSSASSHDLTKPQPRSSSSRNDLFTTSWQPELPPPRPLSGVSPSTSTSTSISHSHSHSLGNVPSSIAGSSLNAIFDLGGSSSSRGIHANTLPSPMRKRGEPGLKMDLDGIANSFSPSSTTTGVNEFGVTEHGIPSSIITKTSLPKLNKDDISPSPRTSSFFDTPIQSITPPPAPRLISSLNASTNGLSSFAPSPLTLSRSSSIRNVPPPLPLPSTHQYDTAQSPISGIASSSSVGSSRQTSLDGFTDPLSPLHQSPQLPPSSSSAGLEDWKPPLPPSSDDIELRLIPNSTYLLGEGRYARAYLASYRRKRKVRSNILGRSNGSVSLNRKQSLEVNEDGDGLVGGSWKLCAAKRLAPDRESQTMGLREAFFLNRLAGPSSASALSNPRERRDRSKQRAVSPLRGNSNTHQETDDCSRKRKRPCGSVYVVKLIAVKEDIEGFPSSISGNQTHTRSSSDVLTGSSADSKSSHYTSNSVDLRRQRSSTIISAHSTLPPGGDGSPFPSHPSLPSLAQSVRYEQSAPSLSRLVLLLEHAPLGTLDRMLRTSPQLVGRTLWERWAREGAEALEWVHGKGVVHADVKPGNLLLTTDLHLRLSDFGSSLLIHPAHPPTDGLGLGTLPFSPPELVDPTQTFSFPVDIFALGATLYQCLTGREPFRGIRTVEMMHHVRKGGLWIYEERERLQRVGSGEGVSTSGSPYPSAWRGYPSNSVSVSATTGAGYPSGTISNSINNPINAVNGIRRGGSLRVPPSYSSRDHLPTFVDNNGNIPNNTSSGNNGSKPKLKRMTSAESIKASDQVTNSESPSGVKLYANWVKSGPSSLIGTGTPVSNGSGNNVPTVDALTRLLSDGDEFDLTSPTYGISRGNSLRRAQQTKSSSNTSSNSNSQRISPIEPSSSTFSSLSTSIPKAILQVPTPTSPCSTKFPDNIDMDLGMETEMEMEMDAEEAFLKLKSMMEPYNDGSPAMLFLDGRERVPENIREILRVMLNPIPEQRFTAKEIRIQWDEYNVGLDEDSDDEEQGE</sequence>
<feature type="compositionally biased region" description="Low complexity" evidence="1">
    <location>
        <begin position="71"/>
        <end position="82"/>
    </location>
</feature>
<feature type="compositionally biased region" description="Low complexity" evidence="1">
    <location>
        <begin position="901"/>
        <end position="925"/>
    </location>
</feature>
<dbReference type="PANTHER" id="PTHR44167:SF30">
    <property type="entry name" value="PHOSPHORYLASE KINASE"/>
    <property type="match status" value="1"/>
</dbReference>
<name>A0ABZ1CQI4_9TREE</name>
<proteinExistence type="predicted"/>
<feature type="region of interest" description="Disordered" evidence="1">
    <location>
        <begin position="881"/>
        <end position="925"/>
    </location>
</feature>
<feature type="compositionally biased region" description="Low complexity" evidence="1">
    <location>
        <begin position="528"/>
        <end position="537"/>
    </location>
</feature>
<dbReference type="SUPFAM" id="SSF56112">
    <property type="entry name" value="Protein kinase-like (PK-like)"/>
    <property type="match status" value="1"/>
</dbReference>
<feature type="region of interest" description="Disordered" evidence="1">
    <location>
        <begin position="469"/>
        <end position="537"/>
    </location>
</feature>
<reference evidence="3 4" key="1">
    <citation type="submission" date="2024-01" db="EMBL/GenBank/DDBJ databases">
        <title>Comparative genomics of Cryptococcus and Kwoniella reveals pathogenesis evolution and contrasting modes of karyotype evolution via chromosome fusion or intercentromeric recombination.</title>
        <authorList>
            <person name="Coelho M.A."/>
            <person name="David-Palma M."/>
            <person name="Shea T."/>
            <person name="Bowers K."/>
            <person name="McGinley-Smith S."/>
            <person name="Mohammad A.W."/>
            <person name="Gnirke A."/>
            <person name="Yurkov A.M."/>
            <person name="Nowrousian M."/>
            <person name="Sun S."/>
            <person name="Cuomo C.A."/>
            <person name="Heitman J."/>
        </authorList>
    </citation>
    <scope>NUCLEOTIDE SEQUENCE [LARGE SCALE GENOMIC DNA]</scope>
    <source>
        <strain evidence="3">CBS 11374</strain>
    </source>
</reference>
<dbReference type="InterPro" id="IPR011009">
    <property type="entry name" value="Kinase-like_dom_sf"/>
</dbReference>
<evidence type="ECO:0000256" key="1">
    <source>
        <dbReference type="SAM" id="MobiDB-lite"/>
    </source>
</evidence>
<evidence type="ECO:0000259" key="2">
    <source>
        <dbReference type="PROSITE" id="PS50011"/>
    </source>
</evidence>